<evidence type="ECO:0000313" key="4">
    <source>
        <dbReference type="Proteomes" id="UP001302719"/>
    </source>
</evidence>
<evidence type="ECO:0000256" key="1">
    <source>
        <dbReference type="SAM" id="SignalP"/>
    </source>
</evidence>
<protein>
    <submittedName>
        <fullName evidence="3">PepSY domain-containing protein</fullName>
    </submittedName>
</protein>
<dbReference type="InterPro" id="IPR025711">
    <property type="entry name" value="PepSY"/>
</dbReference>
<dbReference type="AlphaFoldDB" id="A0AA96JVA3"/>
<name>A0AA96JVA3_9BACT</name>
<dbReference type="Gene3D" id="3.10.450.40">
    <property type="match status" value="1"/>
</dbReference>
<dbReference type="Proteomes" id="UP001302719">
    <property type="component" value="Chromosome"/>
</dbReference>
<dbReference type="Pfam" id="PF03413">
    <property type="entry name" value="PepSY"/>
    <property type="match status" value="1"/>
</dbReference>
<dbReference type="RefSeq" id="WP_312640336.1">
    <property type="nucleotide sequence ID" value="NZ_CP116967.1"/>
</dbReference>
<reference evidence="3 4" key="1">
    <citation type="submission" date="2023-01" db="EMBL/GenBank/DDBJ databases">
        <title>Cultivation and genomic characterization of new, ubiquitous marine nitrite-oxidizing bacteria from the Nitrospirales.</title>
        <authorList>
            <person name="Mueller A.J."/>
            <person name="Daebeler A."/>
            <person name="Herbold C.W."/>
            <person name="Kirkegaard R.H."/>
            <person name="Daims H."/>
        </authorList>
    </citation>
    <scope>NUCLEOTIDE SEQUENCE [LARGE SCALE GENOMIC DNA]</scope>
    <source>
        <strain evidence="3 4">VA</strain>
    </source>
</reference>
<feature type="chain" id="PRO_5041695974" evidence="1">
    <location>
        <begin position="24"/>
        <end position="98"/>
    </location>
</feature>
<keyword evidence="1" id="KW-0732">Signal</keyword>
<dbReference type="KEGG" id="nall:PP769_11930"/>
<feature type="signal peptide" evidence="1">
    <location>
        <begin position="1"/>
        <end position="23"/>
    </location>
</feature>
<sequence length="98" mass="10824">MKNRLILSLTFATCLLPVSSAFALFGDDKAELLKGTQITLVEAVEKAMTTVKGKAVDAELEKEHGKTVFEVKIVDENEKTREVYVDAHSGEVVKIEKE</sequence>
<evidence type="ECO:0000259" key="2">
    <source>
        <dbReference type="Pfam" id="PF03413"/>
    </source>
</evidence>
<accession>A0AA96JVA3</accession>
<evidence type="ECO:0000313" key="3">
    <source>
        <dbReference type="EMBL" id="WNM56686.1"/>
    </source>
</evidence>
<organism evidence="3 4">
    <name type="scientific">Candidatus Nitrospira allomarina</name>
    <dbReference type="NCBI Taxonomy" id="3020900"/>
    <lineage>
        <taxon>Bacteria</taxon>
        <taxon>Pseudomonadati</taxon>
        <taxon>Nitrospirota</taxon>
        <taxon>Nitrospiria</taxon>
        <taxon>Nitrospirales</taxon>
        <taxon>Nitrospiraceae</taxon>
        <taxon>Nitrospira</taxon>
    </lineage>
</organism>
<proteinExistence type="predicted"/>
<keyword evidence="4" id="KW-1185">Reference proteome</keyword>
<feature type="domain" description="PepSY" evidence="2">
    <location>
        <begin position="38"/>
        <end position="96"/>
    </location>
</feature>
<gene>
    <name evidence="3" type="ORF">PP769_11930</name>
</gene>
<dbReference type="EMBL" id="CP116967">
    <property type="protein sequence ID" value="WNM56686.1"/>
    <property type="molecule type" value="Genomic_DNA"/>
</dbReference>